<feature type="domain" description="Phasin" evidence="2">
    <location>
        <begin position="81"/>
        <end position="164"/>
    </location>
</feature>
<keyword evidence="4" id="KW-1185">Reference proteome</keyword>
<protein>
    <submittedName>
        <fullName evidence="3">Phasin family protein</fullName>
    </submittedName>
</protein>
<dbReference type="InterPro" id="IPR018968">
    <property type="entry name" value="Phasin"/>
</dbReference>
<feature type="region of interest" description="Disordered" evidence="1">
    <location>
        <begin position="1"/>
        <end position="44"/>
    </location>
</feature>
<sequence length="183" mass="19749">MPPTPERNSAPRQRAAERAALRCEPSAESGTGNAAMQQDRGTLSARSNLKSEPMMIEPPIALPDAGPGNAPERVTSLGTEMNELARLYVETAGRIAELNSHAFSTTLNEQRAIAIESASERSPFDAWRLNAGYALAGTVKTAAYWRHINEIMLGAIVDCVSGIESRLNRDFMAWSNAFEGATS</sequence>
<proteinExistence type="predicted"/>
<dbReference type="EMBL" id="JAYMRW010000001">
    <property type="protein sequence ID" value="MEM5446372.1"/>
    <property type="molecule type" value="Genomic_DNA"/>
</dbReference>
<evidence type="ECO:0000256" key="1">
    <source>
        <dbReference type="SAM" id="MobiDB-lite"/>
    </source>
</evidence>
<organism evidence="3 4">
    <name type="scientific">Paraburkholderia guartelaensis</name>
    <dbReference type="NCBI Taxonomy" id="2546446"/>
    <lineage>
        <taxon>Bacteria</taxon>
        <taxon>Pseudomonadati</taxon>
        <taxon>Pseudomonadota</taxon>
        <taxon>Betaproteobacteria</taxon>
        <taxon>Burkholderiales</taxon>
        <taxon>Burkholderiaceae</taxon>
        <taxon>Paraburkholderia</taxon>
    </lineage>
</organism>
<evidence type="ECO:0000313" key="3">
    <source>
        <dbReference type="EMBL" id="MEM5446372.1"/>
    </source>
</evidence>
<gene>
    <name evidence="3" type="ORF">VSR33_02565</name>
</gene>
<feature type="compositionally biased region" description="Polar residues" evidence="1">
    <location>
        <begin position="1"/>
        <end position="11"/>
    </location>
</feature>
<feature type="compositionally biased region" description="Polar residues" evidence="1">
    <location>
        <begin position="28"/>
        <end position="44"/>
    </location>
</feature>
<comment type="caution">
    <text evidence="3">The sequence shown here is derived from an EMBL/GenBank/DDBJ whole genome shotgun (WGS) entry which is preliminary data.</text>
</comment>
<evidence type="ECO:0000313" key="4">
    <source>
        <dbReference type="Proteomes" id="UP001390669"/>
    </source>
</evidence>
<dbReference type="Proteomes" id="UP001390669">
    <property type="component" value="Unassembled WGS sequence"/>
</dbReference>
<dbReference type="Pfam" id="PF09361">
    <property type="entry name" value="Phasin_2"/>
    <property type="match status" value="1"/>
</dbReference>
<dbReference type="RefSeq" id="WP_406951251.1">
    <property type="nucleotide sequence ID" value="NZ_JAYMRW010000001.1"/>
</dbReference>
<accession>A0ABU9S4R9</accession>
<name>A0ABU9S4R9_9BURK</name>
<evidence type="ECO:0000259" key="2">
    <source>
        <dbReference type="Pfam" id="PF09361"/>
    </source>
</evidence>
<reference evidence="3 4" key="1">
    <citation type="submission" date="2024-01" db="EMBL/GenBank/DDBJ databases">
        <title>The diversity of rhizobia nodulating Mimosa spp. in eleven states of Brazil covering several biomes is determined by host plant, location, and edaphic factors.</title>
        <authorList>
            <person name="Rouws L."/>
            <person name="Barauna A."/>
            <person name="Beukes C."/>
            <person name="De Faria S.M."/>
            <person name="Gross E."/>
            <person name="Dos Reis Junior F.B."/>
            <person name="Simon M."/>
            <person name="Maluk M."/>
            <person name="Odee D.W."/>
            <person name="Kenicer G."/>
            <person name="Young J.P.W."/>
            <person name="Reis V.M."/>
            <person name="Zilli J."/>
            <person name="James E.K."/>
        </authorList>
    </citation>
    <scope>NUCLEOTIDE SEQUENCE [LARGE SCALE GENOMIC DNA]</scope>
    <source>
        <strain evidence="3 4">JPY164</strain>
    </source>
</reference>